<sequence>MSLTTASHPCRPARVSRLGALRNAISVWRQRRALARLDDRALNDIGLNRTEARREARRPIWDAPETWY</sequence>
<dbReference type="Pfam" id="PF06568">
    <property type="entry name" value="YjiS-like"/>
    <property type="match status" value="1"/>
</dbReference>
<feature type="domain" description="YjiS-like" evidence="1">
    <location>
        <begin position="20"/>
        <end position="53"/>
    </location>
</feature>
<reference evidence="2 3" key="1">
    <citation type="submission" date="2019-05" db="EMBL/GenBank/DDBJ databases">
        <title>Ruegeria sp. nov., isolated from tidal flat.</title>
        <authorList>
            <person name="Kim W."/>
        </authorList>
    </citation>
    <scope>NUCLEOTIDE SEQUENCE [LARGE SCALE GENOMIC DNA]</scope>
    <source>
        <strain evidence="2 3">CAU 1488</strain>
    </source>
</reference>
<dbReference type="EMBL" id="VCPD01000003">
    <property type="protein sequence ID" value="TMV07833.1"/>
    <property type="molecule type" value="Genomic_DNA"/>
</dbReference>
<protein>
    <submittedName>
        <fullName evidence="2">DUF1127 domain-containing protein</fullName>
    </submittedName>
</protein>
<dbReference type="InterPro" id="IPR009506">
    <property type="entry name" value="YjiS-like"/>
</dbReference>
<proteinExistence type="predicted"/>
<evidence type="ECO:0000259" key="1">
    <source>
        <dbReference type="Pfam" id="PF06568"/>
    </source>
</evidence>
<dbReference type="RefSeq" id="WP_138841824.1">
    <property type="nucleotide sequence ID" value="NZ_VCPD01000003.1"/>
</dbReference>
<evidence type="ECO:0000313" key="3">
    <source>
        <dbReference type="Proteomes" id="UP001193035"/>
    </source>
</evidence>
<gene>
    <name evidence="2" type="ORF">FGK63_10260</name>
</gene>
<organism evidence="2 3">
    <name type="scientific">Ruegeria sediminis</name>
    <dbReference type="NCBI Taxonomy" id="2583820"/>
    <lineage>
        <taxon>Bacteria</taxon>
        <taxon>Pseudomonadati</taxon>
        <taxon>Pseudomonadota</taxon>
        <taxon>Alphaproteobacteria</taxon>
        <taxon>Rhodobacterales</taxon>
        <taxon>Roseobacteraceae</taxon>
        <taxon>Ruegeria</taxon>
    </lineage>
</organism>
<dbReference type="Proteomes" id="UP001193035">
    <property type="component" value="Unassembled WGS sequence"/>
</dbReference>
<comment type="caution">
    <text evidence="2">The sequence shown here is derived from an EMBL/GenBank/DDBJ whole genome shotgun (WGS) entry which is preliminary data.</text>
</comment>
<accession>A0ABY2WZA7</accession>
<evidence type="ECO:0000313" key="2">
    <source>
        <dbReference type="EMBL" id="TMV07833.1"/>
    </source>
</evidence>
<keyword evidence="3" id="KW-1185">Reference proteome</keyword>
<name>A0ABY2WZA7_9RHOB</name>